<dbReference type="InterPro" id="IPR052894">
    <property type="entry name" value="AsmA-related"/>
</dbReference>
<protein>
    <submittedName>
        <fullName evidence="2">DUF748 domain-containing protein</fullName>
    </submittedName>
</protein>
<comment type="caution">
    <text evidence="2">The sequence shown here is derived from an EMBL/GenBank/DDBJ whole genome shotgun (WGS) entry which is preliminary data.</text>
</comment>
<dbReference type="InterPro" id="IPR008023">
    <property type="entry name" value="DUF748"/>
</dbReference>
<evidence type="ECO:0000313" key="2">
    <source>
        <dbReference type="EMBL" id="NID15230.1"/>
    </source>
</evidence>
<dbReference type="EMBL" id="JAAQTL010000001">
    <property type="protein sequence ID" value="NID15230.1"/>
    <property type="molecule type" value="Genomic_DNA"/>
</dbReference>
<dbReference type="AlphaFoldDB" id="A0A7X5TPM3"/>
<dbReference type="GO" id="GO:0090313">
    <property type="term" value="P:regulation of protein targeting to membrane"/>
    <property type="evidence" value="ECO:0007669"/>
    <property type="project" value="TreeGrafter"/>
</dbReference>
<keyword evidence="1" id="KW-0812">Transmembrane</keyword>
<sequence length="1203" mass="127672">METRKTRGRLYLDRGRERALVLYRSRRTRRIVAGVLIALVAFGLLGFFAAPPLIRSQVESRAGAALGRPVTVGGLSLNPFTLKLTVERLHIGEADGKTPFVDVDRITANASWASLFRAAPILDALEVNGPKVRLQRTAPQRFNFSDILDRLASGPAAPDEGPARFAVSNIAVHGGRVDFDDRVLDATHRLDRIELGIPFLASLPSATDIYVRPLLAMNVDGSPLRVDGQTKPFAGSHESLVSFHLDHLDLPRYLGFAPTPLPVAVPSGKLSGRLDLRFTMTDARPQVILSGRLAVDDLKIAEKGGASILTLGHGDAALTAIEPLTSRYRLGTVALDRFGVRYARLPGGRSNFDALTGGPSAPPPPPDAKPTDVRIDALVLKDARIEYADLAAPAPARLLLEGVQGSIRGLSTVAAPVANLDLAAHMAGGKVATKGTLDLAASRYAGTLSMTNVSLADLVPLAPPPLDADIAGGSLGANGELALDWHEAATVKIARAQANVDGFRLVPRHGRAAPVTWTSMKASIALVDLATSEARLDSLSLDGLALDLRRLADGSFDLAHVMMPTPAAKTSGPPTPAWRWSIGHVGLGDGTLTLRDPKIRRRAGSIELKATAFGIDGLSDDMKKPVTLDLKGTLGKGTFAVTGKVRPQPLDAQLVVKAKQLNVAPLQALVTVPLNVRIASGLLSLDGRVRYEDRGAAPARIAYRGEATLGRVRVLDKVTDADFLRWNSLSASRMAIRLGEDVPHVDIGGLALDDFYARVIINANGRTNLQDVVASPEAPGAVSVTEARDASTPAPAPAPAATAASPAVAAGPAADIQIGQVSLTRGHLNYTDNFIKPNYTADVTELTGKIGAFGTTGGAAPAELTVQGQLDGNAPVDIRGTVNPLTPVAFLDITAKADGIQLANLSPYSGKYAGYPITKGRLNVDVHYLLDQRKLTADNHIFIDQLTFGDRIEGPGISHLPVKLAVALLKDSQGRIDVHVPVSGSLDDPQFSVGGLVWRAIGNLIVKAVTSPFRLLASVGGGGGRQDLGYIEFAPGSAVLDADGQAKLAEIVKVLAEKPSISLDIVGRVDPEKDETGLRKVMVDDLVHQEQVNAKDDDTTPPTDEEREKYLERAYRHASFPKPKNVIGLSKSLPPDEMRALMEANMPVDADALRHLAERRAGAVQQWLQGKVDDKRVFVVAPKTDAKGIDDGGKTTRVDFGLH</sequence>
<reference evidence="2 3" key="1">
    <citation type="journal article" date="2006" name="Int. J. Syst. Evol. Microbiol.">
        <title>Dyella yeojuensis sp. nov., isolated from greenhouse soil in Korea.</title>
        <authorList>
            <person name="Kim B.Y."/>
            <person name="Weon H.Y."/>
            <person name="Lee K.H."/>
            <person name="Seok S.J."/>
            <person name="Kwon S.W."/>
            <person name="Go S.J."/>
            <person name="Stackebrandt E."/>
        </authorList>
    </citation>
    <scope>NUCLEOTIDE SEQUENCE [LARGE SCALE GENOMIC DNA]</scope>
    <source>
        <strain evidence="2 3">DSM 17673</strain>
    </source>
</reference>
<dbReference type="GO" id="GO:0005886">
    <property type="term" value="C:plasma membrane"/>
    <property type="evidence" value="ECO:0007669"/>
    <property type="project" value="TreeGrafter"/>
</dbReference>
<keyword evidence="1" id="KW-0472">Membrane</keyword>
<proteinExistence type="predicted"/>
<name>A0A7X5TPM3_9GAMM</name>
<evidence type="ECO:0000313" key="3">
    <source>
        <dbReference type="Proteomes" id="UP000518878"/>
    </source>
</evidence>
<keyword evidence="3" id="KW-1185">Reference proteome</keyword>
<dbReference type="PANTHER" id="PTHR30441">
    <property type="entry name" value="DUF748 DOMAIN-CONTAINING PROTEIN"/>
    <property type="match status" value="1"/>
</dbReference>
<gene>
    <name evidence="2" type="ORF">HBF32_07115</name>
</gene>
<dbReference type="Proteomes" id="UP000518878">
    <property type="component" value="Unassembled WGS sequence"/>
</dbReference>
<evidence type="ECO:0000256" key="1">
    <source>
        <dbReference type="SAM" id="Phobius"/>
    </source>
</evidence>
<feature type="transmembrane region" description="Helical" evidence="1">
    <location>
        <begin position="31"/>
        <end position="50"/>
    </location>
</feature>
<dbReference type="InterPro" id="IPR036737">
    <property type="entry name" value="OmpA-like_sf"/>
</dbReference>
<dbReference type="Gene3D" id="3.30.1330.60">
    <property type="entry name" value="OmpA-like domain"/>
    <property type="match status" value="1"/>
</dbReference>
<keyword evidence="1" id="KW-1133">Transmembrane helix</keyword>
<dbReference type="RefSeq" id="WP_166698992.1">
    <property type="nucleotide sequence ID" value="NZ_JAAQTL010000001.1"/>
</dbReference>
<dbReference type="PANTHER" id="PTHR30441:SF8">
    <property type="entry name" value="DUF748 DOMAIN-CONTAINING PROTEIN"/>
    <property type="match status" value="1"/>
</dbReference>
<dbReference type="Pfam" id="PF05359">
    <property type="entry name" value="DUF748"/>
    <property type="match status" value="2"/>
</dbReference>
<accession>A0A7X5TPM3</accession>
<organism evidence="2 3">
    <name type="scientific">Luteibacter yeojuensis</name>
    <dbReference type="NCBI Taxonomy" id="345309"/>
    <lineage>
        <taxon>Bacteria</taxon>
        <taxon>Pseudomonadati</taxon>
        <taxon>Pseudomonadota</taxon>
        <taxon>Gammaproteobacteria</taxon>
        <taxon>Lysobacterales</taxon>
        <taxon>Rhodanobacteraceae</taxon>
        <taxon>Luteibacter</taxon>
    </lineage>
</organism>